<keyword evidence="9" id="KW-1185">Reference proteome</keyword>
<dbReference type="InterPro" id="IPR003660">
    <property type="entry name" value="HAMP_dom"/>
</dbReference>
<dbReference type="SUPFAM" id="SSF58104">
    <property type="entry name" value="Methyl-accepting chemotaxis protein (MCP) signaling domain"/>
    <property type="match status" value="1"/>
</dbReference>
<accession>A0A2A4I853</accession>
<keyword evidence="2" id="KW-0145">Chemotaxis</keyword>
<evidence type="ECO:0000313" key="9">
    <source>
        <dbReference type="Proteomes" id="UP000218323"/>
    </source>
</evidence>
<reference evidence="8 9" key="1">
    <citation type="submission" date="2017-09" db="EMBL/GenBank/DDBJ databases">
        <title>Sphingomonas adhaesiva DSM 7418, whole genome shotgun sequence.</title>
        <authorList>
            <person name="Feng G."/>
            <person name="Zhu H."/>
        </authorList>
    </citation>
    <scope>NUCLEOTIDE SEQUENCE [LARGE SCALE GENOMIC DNA]</scope>
    <source>
        <strain evidence="8 9">DSM 7418</strain>
    </source>
</reference>
<dbReference type="AlphaFoldDB" id="A0A2A4I853"/>
<organism evidence="8 9">
    <name type="scientific">Sphingomonas adhaesiva</name>
    <dbReference type="NCBI Taxonomy" id="28212"/>
    <lineage>
        <taxon>Bacteria</taxon>
        <taxon>Pseudomonadati</taxon>
        <taxon>Pseudomonadota</taxon>
        <taxon>Alphaproteobacteria</taxon>
        <taxon>Sphingomonadales</taxon>
        <taxon>Sphingomonadaceae</taxon>
        <taxon>Sphingomonas</taxon>
    </lineage>
</organism>
<evidence type="ECO:0000256" key="4">
    <source>
        <dbReference type="PROSITE-ProRule" id="PRU00284"/>
    </source>
</evidence>
<keyword evidence="5" id="KW-0812">Transmembrane</keyword>
<evidence type="ECO:0000259" key="7">
    <source>
        <dbReference type="PROSITE" id="PS50885"/>
    </source>
</evidence>
<dbReference type="CDD" id="cd11386">
    <property type="entry name" value="MCP_signal"/>
    <property type="match status" value="1"/>
</dbReference>
<keyword evidence="4" id="KW-0807">Transducer</keyword>
<dbReference type="Proteomes" id="UP000218323">
    <property type="component" value="Unassembled WGS sequence"/>
</dbReference>
<comment type="caution">
    <text evidence="8">The sequence shown here is derived from an EMBL/GenBank/DDBJ whole genome shotgun (WGS) entry which is preliminary data.</text>
</comment>
<dbReference type="PROSITE" id="PS50111">
    <property type="entry name" value="CHEMOTAXIS_TRANSDUC_2"/>
    <property type="match status" value="1"/>
</dbReference>
<dbReference type="GO" id="GO:0007165">
    <property type="term" value="P:signal transduction"/>
    <property type="evidence" value="ECO:0007669"/>
    <property type="project" value="UniProtKB-KW"/>
</dbReference>
<evidence type="ECO:0000313" key="8">
    <source>
        <dbReference type="EMBL" id="PCG13980.1"/>
    </source>
</evidence>
<evidence type="ECO:0008006" key="10">
    <source>
        <dbReference type="Google" id="ProtNLM"/>
    </source>
</evidence>
<evidence type="ECO:0000259" key="6">
    <source>
        <dbReference type="PROSITE" id="PS50111"/>
    </source>
</evidence>
<dbReference type="Pfam" id="PF00015">
    <property type="entry name" value="MCPsignal"/>
    <property type="match status" value="1"/>
</dbReference>
<sequence length="597" mass="62275">MATALLLGTGTTAMLVGEIRVGGPIDSAGQQIDDLQAAILPPPAYIIEPYLEASRLLGEPSSQAAHLRRLSALERDYRASMADWRASSLDPDLKSALIESAARPADAFWRELHAAFLPAVRRGDMAGARATYDRLTVSYDRHRAAIDRLVSQAAERKKALVARSAERVGIAMIVLGAVALFLMALLVAGIAALFRGALTPLGDTAETMRRMADGDLERAVKGAGRRDEVGTMAAATEVFRTVALEQRRTAAEQQRVVATLAEALDQLGEGRLTHRIGDALPEQYRGVAASYDQAVAQLATALSAVGRSAARVNEGSGEIRVASDDLSQRTEQQAASLEQTAAAMDEITATVRQTAERADSANAAVRTMREMAERSGAVVRDAVEAMGGIERTSNEISDIIAVIDGIAFQTNLLALNAGVEAARAGEAGKGFAVVASEVRALAQRSADAAKDVKGRITASSAQVATGVRLVGETGESLIGIVARIGEVSALVGDIAAAATHQYGGLKQVNIAMSELDGVTQQNAAMVEEATAAARGLADEADRLTGHIARFRTGDVPAAAVASMHRLGGHAAPAARRTGGAPVRVAGNTALAADWSAF</sequence>
<feature type="domain" description="HAMP" evidence="7">
    <location>
        <begin position="195"/>
        <end position="248"/>
    </location>
</feature>
<feature type="domain" description="HAMP" evidence="7">
    <location>
        <begin position="251"/>
        <end position="303"/>
    </location>
</feature>
<protein>
    <recommendedName>
        <fullName evidence="10">Methyl-accepting chemotaxis protein</fullName>
    </recommendedName>
</protein>
<name>A0A2A4I853_9SPHN</name>
<dbReference type="PANTHER" id="PTHR43531:SF11">
    <property type="entry name" value="METHYL-ACCEPTING CHEMOTAXIS PROTEIN 3"/>
    <property type="match status" value="1"/>
</dbReference>
<gene>
    <name evidence="8" type="ORF">COA07_11755</name>
</gene>
<dbReference type="GO" id="GO:0016020">
    <property type="term" value="C:membrane"/>
    <property type="evidence" value="ECO:0007669"/>
    <property type="project" value="UniProtKB-SubCell"/>
</dbReference>
<keyword evidence="5" id="KW-0472">Membrane</keyword>
<dbReference type="FunFam" id="1.10.287.950:FF:000001">
    <property type="entry name" value="Methyl-accepting chemotaxis sensory transducer"/>
    <property type="match status" value="1"/>
</dbReference>
<dbReference type="InterPro" id="IPR004089">
    <property type="entry name" value="MCPsignal_dom"/>
</dbReference>
<dbReference type="InterPro" id="IPR051310">
    <property type="entry name" value="MCP_chemotaxis"/>
</dbReference>
<comment type="subcellular location">
    <subcellularLocation>
        <location evidence="1">Membrane</location>
    </subcellularLocation>
</comment>
<dbReference type="PANTHER" id="PTHR43531">
    <property type="entry name" value="PROTEIN ICFG"/>
    <property type="match status" value="1"/>
</dbReference>
<dbReference type="Gene3D" id="6.10.340.10">
    <property type="match status" value="1"/>
</dbReference>
<dbReference type="Gene3D" id="1.10.287.950">
    <property type="entry name" value="Methyl-accepting chemotaxis protein"/>
    <property type="match status" value="1"/>
</dbReference>
<dbReference type="SUPFAM" id="SSF158472">
    <property type="entry name" value="HAMP domain-like"/>
    <property type="match status" value="1"/>
</dbReference>
<dbReference type="SMART" id="SM00304">
    <property type="entry name" value="HAMP"/>
    <property type="match status" value="2"/>
</dbReference>
<evidence type="ECO:0000256" key="2">
    <source>
        <dbReference type="ARBA" id="ARBA00022500"/>
    </source>
</evidence>
<dbReference type="CDD" id="cd06225">
    <property type="entry name" value="HAMP"/>
    <property type="match status" value="1"/>
</dbReference>
<keyword evidence="5" id="KW-1133">Transmembrane helix</keyword>
<feature type="transmembrane region" description="Helical" evidence="5">
    <location>
        <begin position="168"/>
        <end position="194"/>
    </location>
</feature>
<dbReference type="GO" id="GO:0006935">
    <property type="term" value="P:chemotaxis"/>
    <property type="evidence" value="ECO:0007669"/>
    <property type="project" value="UniProtKB-KW"/>
</dbReference>
<dbReference type="EMBL" id="NWVC01000005">
    <property type="protein sequence ID" value="PCG13980.1"/>
    <property type="molecule type" value="Genomic_DNA"/>
</dbReference>
<dbReference type="SMART" id="SM00283">
    <property type="entry name" value="MA"/>
    <property type="match status" value="1"/>
</dbReference>
<proteinExistence type="inferred from homology"/>
<evidence type="ECO:0000256" key="1">
    <source>
        <dbReference type="ARBA" id="ARBA00004370"/>
    </source>
</evidence>
<evidence type="ECO:0000256" key="3">
    <source>
        <dbReference type="ARBA" id="ARBA00029447"/>
    </source>
</evidence>
<feature type="domain" description="Methyl-accepting transducer" evidence="6">
    <location>
        <begin position="308"/>
        <end position="537"/>
    </location>
</feature>
<evidence type="ECO:0000256" key="5">
    <source>
        <dbReference type="SAM" id="Phobius"/>
    </source>
</evidence>
<dbReference type="Pfam" id="PF00672">
    <property type="entry name" value="HAMP"/>
    <property type="match status" value="1"/>
</dbReference>
<comment type="similarity">
    <text evidence="3">Belongs to the methyl-accepting chemotaxis (MCP) protein family.</text>
</comment>
<dbReference type="PROSITE" id="PS50885">
    <property type="entry name" value="HAMP"/>
    <property type="match status" value="2"/>
</dbReference>